<feature type="compositionally biased region" description="Low complexity" evidence="1">
    <location>
        <begin position="1"/>
        <end position="23"/>
    </location>
</feature>
<sequence length="187" mass="20020">MSATESSESVSGAPAAEAESPAKAPRRVRRPSKPDAVLAAAVETARAGLLEVVPAEQIGTYIGAFPDAERLVTHRFKSLRPGYNGWHWYATVARVPRGKVATVCEVGLLPSENAVLAPEWLPWSERLRPEDVAAEEAAKAQERALSDDDEAADQAQTGQDQTEQDEAAQDEAAESSSDPQTGAQEDR</sequence>
<proteinExistence type="predicted"/>
<accession>A0A9X1M505</accession>
<organism evidence="2 3">
    <name type="scientific">Arthrobacter gengyunqii</name>
    <dbReference type="NCBI Taxonomy" id="2886940"/>
    <lineage>
        <taxon>Bacteria</taxon>
        <taxon>Bacillati</taxon>
        <taxon>Actinomycetota</taxon>
        <taxon>Actinomycetes</taxon>
        <taxon>Micrococcales</taxon>
        <taxon>Micrococcaceae</taxon>
        <taxon>Arthrobacter</taxon>
    </lineage>
</organism>
<dbReference type="EMBL" id="JAJFZP010000013">
    <property type="protein sequence ID" value="MCC3270712.1"/>
    <property type="molecule type" value="Genomic_DNA"/>
</dbReference>
<feature type="region of interest" description="Disordered" evidence="1">
    <location>
        <begin position="1"/>
        <end position="34"/>
    </location>
</feature>
<feature type="compositionally biased region" description="Basic and acidic residues" evidence="1">
    <location>
        <begin position="132"/>
        <end position="146"/>
    </location>
</feature>
<name>A0A9X1M505_9MICC</name>
<evidence type="ECO:0000313" key="3">
    <source>
        <dbReference type="Proteomes" id="UP001139264"/>
    </source>
</evidence>
<dbReference type="Proteomes" id="UP001139264">
    <property type="component" value="Unassembled WGS sequence"/>
</dbReference>
<dbReference type="InterPro" id="IPR021391">
    <property type="entry name" value="DUF3027"/>
</dbReference>
<dbReference type="AlphaFoldDB" id="A0A9X1M505"/>
<comment type="caution">
    <text evidence="2">The sequence shown here is derived from an EMBL/GenBank/DDBJ whole genome shotgun (WGS) entry which is preliminary data.</text>
</comment>
<gene>
    <name evidence="2" type="ORF">LJ751_15360</name>
</gene>
<evidence type="ECO:0000256" key="1">
    <source>
        <dbReference type="SAM" id="MobiDB-lite"/>
    </source>
</evidence>
<protein>
    <submittedName>
        <fullName evidence="2">DUF3027 domain-containing protein</fullName>
    </submittedName>
</protein>
<feature type="region of interest" description="Disordered" evidence="1">
    <location>
        <begin position="132"/>
        <end position="187"/>
    </location>
</feature>
<evidence type="ECO:0000313" key="2">
    <source>
        <dbReference type="EMBL" id="MCC3270712.1"/>
    </source>
</evidence>
<dbReference type="RefSeq" id="WP_227909027.1">
    <property type="nucleotide sequence ID" value="NZ_CP095461.1"/>
</dbReference>
<reference evidence="2" key="1">
    <citation type="submission" date="2021-10" db="EMBL/GenBank/DDBJ databases">
        <title>Novel species in genus Arthrobacter.</title>
        <authorList>
            <person name="Liu Y."/>
        </authorList>
    </citation>
    <scope>NUCLEOTIDE SEQUENCE</scope>
    <source>
        <strain evidence="2">Zg-Y809</strain>
    </source>
</reference>
<dbReference type="Pfam" id="PF11228">
    <property type="entry name" value="DUF3027"/>
    <property type="match status" value="1"/>
</dbReference>
<feature type="compositionally biased region" description="Acidic residues" evidence="1">
    <location>
        <begin position="162"/>
        <end position="173"/>
    </location>
</feature>